<evidence type="ECO:0000313" key="2">
    <source>
        <dbReference type="Proteomes" id="UP001209878"/>
    </source>
</evidence>
<dbReference type="AlphaFoldDB" id="A0AAD9IWF1"/>
<keyword evidence="2" id="KW-1185">Reference proteome</keyword>
<dbReference type="Proteomes" id="UP001209878">
    <property type="component" value="Unassembled WGS sequence"/>
</dbReference>
<accession>A0AAD9IWF1</accession>
<evidence type="ECO:0000313" key="1">
    <source>
        <dbReference type="EMBL" id="KAK2141583.1"/>
    </source>
</evidence>
<name>A0AAD9IWF1_RIDPI</name>
<comment type="caution">
    <text evidence="1">The sequence shown here is derived from an EMBL/GenBank/DDBJ whole genome shotgun (WGS) entry which is preliminary data.</text>
</comment>
<protein>
    <submittedName>
        <fullName evidence="1">Uncharacterized protein</fullName>
    </submittedName>
</protein>
<organism evidence="1 2">
    <name type="scientific">Ridgeia piscesae</name>
    <name type="common">Tubeworm</name>
    <dbReference type="NCBI Taxonomy" id="27915"/>
    <lineage>
        <taxon>Eukaryota</taxon>
        <taxon>Metazoa</taxon>
        <taxon>Spiralia</taxon>
        <taxon>Lophotrochozoa</taxon>
        <taxon>Annelida</taxon>
        <taxon>Polychaeta</taxon>
        <taxon>Sedentaria</taxon>
        <taxon>Canalipalpata</taxon>
        <taxon>Sabellida</taxon>
        <taxon>Siboglinidae</taxon>
        <taxon>Ridgeia</taxon>
    </lineage>
</organism>
<sequence length="86" mass="10004">MRHLLHQVDSEKMCLFSMSSDEDLSPAKFPLTEDLLKTFQKNAAELTFPTWQYYLMKTGHLVTYPATPVAHCDTFKHTFEFVSFNV</sequence>
<dbReference type="EMBL" id="JAODUO010005188">
    <property type="protein sequence ID" value="KAK2141583.1"/>
    <property type="molecule type" value="Genomic_DNA"/>
</dbReference>
<reference evidence="1" key="1">
    <citation type="journal article" date="2023" name="Mol. Biol. Evol.">
        <title>Third-Generation Sequencing Reveals the Adaptive Role of the Epigenome in Three Deep-Sea Polychaetes.</title>
        <authorList>
            <person name="Perez M."/>
            <person name="Aroh O."/>
            <person name="Sun Y."/>
            <person name="Lan Y."/>
            <person name="Juniper S.K."/>
            <person name="Young C.R."/>
            <person name="Angers B."/>
            <person name="Qian P.Y."/>
        </authorList>
    </citation>
    <scope>NUCLEOTIDE SEQUENCE</scope>
    <source>
        <strain evidence="1">R07B-5</strain>
    </source>
</reference>
<gene>
    <name evidence="1" type="ORF">NP493_5202g00001</name>
</gene>
<proteinExistence type="predicted"/>